<evidence type="ECO:0000313" key="2">
    <source>
        <dbReference type="EMBL" id="KAK4170661.1"/>
    </source>
</evidence>
<keyword evidence="3" id="KW-1185">Reference proteome</keyword>
<name>A0AAN7A0D5_9PEZI</name>
<sequence>MAPTMRLITEFARQLASIKQGTNLNATEKADEKKQDSVKQSRTQAIDEKPQVAASRRLAVPVNSPCRDWWADELKFDFGEKGSTPSSTPGIDADDDDIHPTVTVLGEVGEKLWLGVDVSCIIFCLDINVLDVSTLMQSQ</sequence>
<reference evidence="2" key="2">
    <citation type="submission" date="2023-05" db="EMBL/GenBank/DDBJ databases">
        <authorList>
            <consortium name="Lawrence Berkeley National Laboratory"/>
            <person name="Steindorff A."/>
            <person name="Hensen N."/>
            <person name="Bonometti L."/>
            <person name="Westerberg I."/>
            <person name="Brannstrom I.O."/>
            <person name="Guillou S."/>
            <person name="Cros-Aarteil S."/>
            <person name="Calhoun S."/>
            <person name="Haridas S."/>
            <person name="Kuo A."/>
            <person name="Mondo S."/>
            <person name="Pangilinan J."/>
            <person name="Riley R."/>
            <person name="Labutti K."/>
            <person name="Andreopoulos B."/>
            <person name="Lipzen A."/>
            <person name="Chen C."/>
            <person name="Yanf M."/>
            <person name="Daum C."/>
            <person name="Ng V."/>
            <person name="Clum A."/>
            <person name="Ohm R."/>
            <person name="Martin F."/>
            <person name="Silar P."/>
            <person name="Natvig D."/>
            <person name="Lalanne C."/>
            <person name="Gautier V."/>
            <person name="Ament-Velasquez S.L."/>
            <person name="Kruys A."/>
            <person name="Hutchinson M.I."/>
            <person name="Powell A.J."/>
            <person name="Barry K."/>
            <person name="Miller A.N."/>
            <person name="Grigoriev I.V."/>
            <person name="Debuchy R."/>
            <person name="Gladieux P."/>
            <person name="Thoren M.H."/>
            <person name="Johannesson H."/>
        </authorList>
    </citation>
    <scope>NUCLEOTIDE SEQUENCE</scope>
    <source>
        <strain evidence="2">CBS 892.96</strain>
    </source>
</reference>
<comment type="caution">
    <text evidence="2">The sequence shown here is derived from an EMBL/GenBank/DDBJ whole genome shotgun (WGS) entry which is preliminary data.</text>
</comment>
<feature type="region of interest" description="Disordered" evidence="1">
    <location>
        <begin position="23"/>
        <end position="52"/>
    </location>
</feature>
<protein>
    <submittedName>
        <fullName evidence="2">Uncharacterized protein</fullName>
    </submittedName>
</protein>
<dbReference type="EMBL" id="MU866857">
    <property type="protein sequence ID" value="KAK4170661.1"/>
    <property type="molecule type" value="Genomic_DNA"/>
</dbReference>
<organism evidence="2 3">
    <name type="scientific">Triangularia setosa</name>
    <dbReference type="NCBI Taxonomy" id="2587417"/>
    <lineage>
        <taxon>Eukaryota</taxon>
        <taxon>Fungi</taxon>
        <taxon>Dikarya</taxon>
        <taxon>Ascomycota</taxon>
        <taxon>Pezizomycotina</taxon>
        <taxon>Sordariomycetes</taxon>
        <taxon>Sordariomycetidae</taxon>
        <taxon>Sordariales</taxon>
        <taxon>Podosporaceae</taxon>
        <taxon>Triangularia</taxon>
    </lineage>
</organism>
<evidence type="ECO:0000256" key="1">
    <source>
        <dbReference type="SAM" id="MobiDB-lite"/>
    </source>
</evidence>
<reference evidence="2" key="1">
    <citation type="journal article" date="2023" name="Mol. Phylogenet. Evol.">
        <title>Genome-scale phylogeny and comparative genomics of the fungal order Sordariales.</title>
        <authorList>
            <person name="Hensen N."/>
            <person name="Bonometti L."/>
            <person name="Westerberg I."/>
            <person name="Brannstrom I.O."/>
            <person name="Guillou S."/>
            <person name="Cros-Aarteil S."/>
            <person name="Calhoun S."/>
            <person name="Haridas S."/>
            <person name="Kuo A."/>
            <person name="Mondo S."/>
            <person name="Pangilinan J."/>
            <person name="Riley R."/>
            <person name="LaButti K."/>
            <person name="Andreopoulos B."/>
            <person name="Lipzen A."/>
            <person name="Chen C."/>
            <person name="Yan M."/>
            <person name="Daum C."/>
            <person name="Ng V."/>
            <person name="Clum A."/>
            <person name="Steindorff A."/>
            <person name="Ohm R.A."/>
            <person name="Martin F."/>
            <person name="Silar P."/>
            <person name="Natvig D.O."/>
            <person name="Lalanne C."/>
            <person name="Gautier V."/>
            <person name="Ament-Velasquez S.L."/>
            <person name="Kruys A."/>
            <person name="Hutchinson M.I."/>
            <person name="Powell A.J."/>
            <person name="Barry K."/>
            <person name="Miller A.N."/>
            <person name="Grigoriev I.V."/>
            <person name="Debuchy R."/>
            <person name="Gladieux P."/>
            <person name="Hiltunen Thoren M."/>
            <person name="Johannesson H."/>
        </authorList>
    </citation>
    <scope>NUCLEOTIDE SEQUENCE</scope>
    <source>
        <strain evidence="2">CBS 892.96</strain>
    </source>
</reference>
<gene>
    <name evidence="2" type="ORF">QBC36DRAFT_371115</name>
</gene>
<feature type="compositionally biased region" description="Basic and acidic residues" evidence="1">
    <location>
        <begin position="28"/>
        <end position="50"/>
    </location>
</feature>
<proteinExistence type="predicted"/>
<dbReference type="Proteomes" id="UP001302321">
    <property type="component" value="Unassembled WGS sequence"/>
</dbReference>
<evidence type="ECO:0000313" key="3">
    <source>
        <dbReference type="Proteomes" id="UP001302321"/>
    </source>
</evidence>
<accession>A0AAN7A0D5</accession>
<dbReference type="AlphaFoldDB" id="A0AAN7A0D5"/>